<dbReference type="Proteomes" id="UP000235023">
    <property type="component" value="Unassembled WGS sequence"/>
</dbReference>
<evidence type="ECO:0000313" key="3">
    <source>
        <dbReference type="Proteomes" id="UP000235023"/>
    </source>
</evidence>
<evidence type="ECO:0008006" key="4">
    <source>
        <dbReference type="Google" id="ProtNLM"/>
    </source>
</evidence>
<sequence>MDGGSQIQEIDEDDDFFPYDDCISSARQMGNNGDGGGGATWRRRNLGYDKYRGDPGPADVVDYALYDDVDSTVAYAVQLAMKDKEERMVDNALERIRRAQTCGQKNVRLSKREVEALERKRLQTNGMLDPNRRTGRPMASPADRDMKPTDSPRNGAPGKSGLRPRGSSASQGKPLRKPGPADGSDIFSPWSAGHSVVVPPSKRPPASRTQSANTSPRSPRPPPYPTEHHMDGQYGYPVMPFPSAAYPRPLPDHPHWVAPWQVPYMGDPVQYAMPVPRDARARLPGRPGSYMSDHPAGYGDWPPSGMHGPFAPSVGPGTTTDGSRDEEPSDLDSDSDDSGDEVQMVDVTERKVPTSPSSPRATTRGDR</sequence>
<accession>A0A2J5I2W8</accession>
<feature type="region of interest" description="Disordered" evidence="1">
    <location>
        <begin position="279"/>
        <end position="367"/>
    </location>
</feature>
<organism evidence="2 3">
    <name type="scientific">Aspergillus taichungensis</name>
    <dbReference type="NCBI Taxonomy" id="482145"/>
    <lineage>
        <taxon>Eukaryota</taxon>
        <taxon>Fungi</taxon>
        <taxon>Dikarya</taxon>
        <taxon>Ascomycota</taxon>
        <taxon>Pezizomycotina</taxon>
        <taxon>Eurotiomycetes</taxon>
        <taxon>Eurotiomycetidae</taxon>
        <taxon>Eurotiales</taxon>
        <taxon>Aspergillaceae</taxon>
        <taxon>Aspergillus</taxon>
        <taxon>Aspergillus subgen. Circumdati</taxon>
    </lineage>
</organism>
<dbReference type="OrthoDB" id="63113at2759"/>
<proteinExistence type="predicted"/>
<feature type="region of interest" description="Disordered" evidence="1">
    <location>
        <begin position="116"/>
        <end position="237"/>
    </location>
</feature>
<name>A0A2J5I2W8_9EURO</name>
<evidence type="ECO:0000313" key="2">
    <source>
        <dbReference type="EMBL" id="PLN84221.1"/>
    </source>
</evidence>
<dbReference type="EMBL" id="KZ559513">
    <property type="protein sequence ID" value="PLN84221.1"/>
    <property type="molecule type" value="Genomic_DNA"/>
</dbReference>
<gene>
    <name evidence="2" type="ORF">BDW42DRAFT_49018</name>
</gene>
<feature type="compositionally biased region" description="Acidic residues" evidence="1">
    <location>
        <begin position="9"/>
        <end position="18"/>
    </location>
</feature>
<keyword evidence="3" id="KW-1185">Reference proteome</keyword>
<protein>
    <recommendedName>
        <fullName evidence="4">Prenylated rab acceptor 1</fullName>
    </recommendedName>
</protein>
<evidence type="ECO:0000256" key="1">
    <source>
        <dbReference type="SAM" id="MobiDB-lite"/>
    </source>
</evidence>
<feature type="compositionally biased region" description="Acidic residues" evidence="1">
    <location>
        <begin position="327"/>
        <end position="340"/>
    </location>
</feature>
<dbReference type="AlphaFoldDB" id="A0A2J5I2W8"/>
<reference evidence="3" key="1">
    <citation type="submission" date="2017-12" db="EMBL/GenBank/DDBJ databases">
        <authorList>
            <consortium name="DOE Joint Genome Institute"/>
            <person name="Mondo S.J."/>
            <person name="Kjaerbolling I."/>
            <person name="Vesth T.C."/>
            <person name="Frisvad J.C."/>
            <person name="Nybo J.L."/>
            <person name="Theobald S."/>
            <person name="Kuo A."/>
            <person name="Bowyer P."/>
            <person name="Matsuda Y."/>
            <person name="Lyhne E.K."/>
            <person name="Kogle M.E."/>
            <person name="Clum A."/>
            <person name="Lipzen A."/>
            <person name="Salamov A."/>
            <person name="Ngan C.Y."/>
            <person name="Daum C."/>
            <person name="Chiniquy J."/>
            <person name="Barry K."/>
            <person name="LaButti K."/>
            <person name="Haridas S."/>
            <person name="Simmons B.A."/>
            <person name="Magnuson J.K."/>
            <person name="Mortensen U.H."/>
            <person name="Larsen T.O."/>
            <person name="Grigoriev I.V."/>
            <person name="Baker S.E."/>
            <person name="Andersen M.R."/>
            <person name="Nordberg H.P."/>
            <person name="Cantor M.N."/>
            <person name="Hua S.X."/>
        </authorList>
    </citation>
    <scope>NUCLEOTIDE SEQUENCE [LARGE SCALE GENOMIC DNA]</scope>
    <source>
        <strain evidence="3">IBT 19404</strain>
    </source>
</reference>
<feature type="region of interest" description="Disordered" evidence="1">
    <location>
        <begin position="1"/>
        <end position="53"/>
    </location>
</feature>